<evidence type="ECO:0000256" key="7">
    <source>
        <dbReference type="ARBA" id="ARBA00023098"/>
    </source>
</evidence>
<keyword evidence="6" id="KW-0560">Oxidoreductase</keyword>
<dbReference type="PANTHER" id="PTHR11351">
    <property type="entry name" value="ACYL-COA DESATURASE"/>
    <property type="match status" value="1"/>
</dbReference>
<comment type="subcellular location">
    <subcellularLocation>
        <location evidence="1">Membrane</location>
        <topology evidence="1">Multi-pass membrane protein</topology>
    </subcellularLocation>
</comment>
<dbReference type="InterPro" id="IPR015876">
    <property type="entry name" value="Acyl-CoA_DS"/>
</dbReference>
<organism evidence="10">
    <name type="scientific">Odontella aurita</name>
    <dbReference type="NCBI Taxonomy" id="265563"/>
    <lineage>
        <taxon>Eukaryota</taxon>
        <taxon>Sar</taxon>
        <taxon>Stramenopiles</taxon>
        <taxon>Ochrophyta</taxon>
        <taxon>Bacillariophyta</taxon>
        <taxon>Mediophyceae</taxon>
        <taxon>Biddulphiophycidae</taxon>
        <taxon>Eupodiscales</taxon>
        <taxon>Odontellaceae</taxon>
        <taxon>Odontella</taxon>
    </lineage>
</organism>
<evidence type="ECO:0008006" key="12">
    <source>
        <dbReference type="Google" id="ProtNLM"/>
    </source>
</evidence>
<dbReference type="GO" id="GO:0006636">
    <property type="term" value="P:unsaturated fatty acid biosynthetic process"/>
    <property type="evidence" value="ECO:0007669"/>
    <property type="project" value="TreeGrafter"/>
</dbReference>
<feature type="transmembrane region" description="Helical" evidence="9">
    <location>
        <begin position="129"/>
        <end position="154"/>
    </location>
</feature>
<keyword evidence="8 9" id="KW-0472">Membrane</keyword>
<dbReference type="GO" id="GO:0005789">
    <property type="term" value="C:endoplasmic reticulum membrane"/>
    <property type="evidence" value="ECO:0007669"/>
    <property type="project" value="TreeGrafter"/>
</dbReference>
<dbReference type="AlphaFoldDB" id="A0A6U6FV30"/>
<dbReference type="EMBL" id="HBKQ01031297">
    <property type="protein sequence ID" value="CAE2250892.1"/>
    <property type="molecule type" value="Transcribed_RNA"/>
</dbReference>
<keyword evidence="5 9" id="KW-1133">Transmembrane helix</keyword>
<keyword evidence="7" id="KW-0443">Lipid metabolism</keyword>
<keyword evidence="3 9" id="KW-0812">Transmembrane</keyword>
<dbReference type="PANTHER" id="PTHR11351:SF101">
    <property type="entry name" value="FATTY ACID DESATURASE DOMAIN-CONTAINING PROTEIN"/>
    <property type="match status" value="1"/>
</dbReference>
<keyword evidence="4" id="KW-0276">Fatty acid metabolism</keyword>
<reference evidence="10" key="1">
    <citation type="submission" date="2021-01" db="EMBL/GenBank/DDBJ databases">
        <authorList>
            <person name="Corre E."/>
            <person name="Pelletier E."/>
            <person name="Niang G."/>
            <person name="Scheremetjew M."/>
            <person name="Finn R."/>
            <person name="Kale V."/>
            <person name="Holt S."/>
            <person name="Cochrane G."/>
            <person name="Meng A."/>
            <person name="Brown T."/>
            <person name="Cohen L."/>
        </authorList>
    </citation>
    <scope>NUCLEOTIDE SEQUENCE</scope>
    <source>
        <strain evidence="10">Isolate 1302-5</strain>
    </source>
</reference>
<dbReference type="GO" id="GO:0004768">
    <property type="term" value="F:stearoyl-CoA 9-desaturase activity"/>
    <property type="evidence" value="ECO:0007669"/>
    <property type="project" value="TreeGrafter"/>
</dbReference>
<evidence type="ECO:0000313" key="10">
    <source>
        <dbReference type="EMBL" id="CAE2250892.1"/>
    </source>
</evidence>
<evidence type="ECO:0000256" key="9">
    <source>
        <dbReference type="SAM" id="Phobius"/>
    </source>
</evidence>
<evidence type="ECO:0000313" key="11">
    <source>
        <dbReference type="EMBL" id="CAE2250893.1"/>
    </source>
</evidence>
<evidence type="ECO:0000256" key="2">
    <source>
        <dbReference type="ARBA" id="ARBA00009295"/>
    </source>
</evidence>
<comment type="similarity">
    <text evidence="2">Belongs to the fatty acid desaturase type 1 family.</text>
</comment>
<evidence type="ECO:0000256" key="1">
    <source>
        <dbReference type="ARBA" id="ARBA00004141"/>
    </source>
</evidence>
<evidence type="ECO:0000256" key="8">
    <source>
        <dbReference type="ARBA" id="ARBA00023136"/>
    </source>
</evidence>
<sequence length="371" mass="40896">MSKTQNEPARVASVPVSKVAQKTEGAASLSAAAKPLPWWRSGGMHVNMAGMGINTFLPVLYLGSCLPEEERKAFATFILAGYAAAAAVGCRTVYCILVVPTYMASLLLSLRTEGVDVEGGGDDEYRRHYYPAFLVATSVALAIVKVNICMSVCLHRYAAHAAFKCGPITHVAMSVLGCLANQGGPIWWASQHRCHHKYCDAPRDPHSPPLMGTEKAFAFFEIHQAVEEEFAPRHLESGWLRILDTWSWCAYFAEMVLAHAVLGRDGLFVAYSSGWISQSITLWFNVANHPPNADTGKVCKATDGKLPLHSYYLPFHILDMLYPLFGVFVAEGEHQHHHDHPGLAKRKPGDMAYWAFLAPLEMLGLVWDVNK</sequence>
<name>A0A6U6FV30_9STRA</name>
<dbReference type="GO" id="GO:0005506">
    <property type="term" value="F:iron ion binding"/>
    <property type="evidence" value="ECO:0007669"/>
    <property type="project" value="TreeGrafter"/>
</dbReference>
<evidence type="ECO:0000256" key="6">
    <source>
        <dbReference type="ARBA" id="ARBA00023002"/>
    </source>
</evidence>
<evidence type="ECO:0000256" key="4">
    <source>
        <dbReference type="ARBA" id="ARBA00022832"/>
    </source>
</evidence>
<evidence type="ECO:0000256" key="3">
    <source>
        <dbReference type="ARBA" id="ARBA00022692"/>
    </source>
</evidence>
<proteinExistence type="inferred from homology"/>
<evidence type="ECO:0000256" key="5">
    <source>
        <dbReference type="ARBA" id="ARBA00022989"/>
    </source>
</evidence>
<dbReference type="EMBL" id="HBKQ01031298">
    <property type="protein sequence ID" value="CAE2250893.1"/>
    <property type="molecule type" value="Transcribed_RNA"/>
</dbReference>
<protein>
    <recommendedName>
        <fullName evidence="12">Fatty acid desaturase domain-containing protein</fullName>
    </recommendedName>
</protein>
<gene>
    <name evidence="10" type="ORF">OAUR00152_LOCUS21284</name>
    <name evidence="11" type="ORF">OAUR00152_LOCUS21285</name>
</gene>
<accession>A0A6U6FV30</accession>
<feature type="transmembrane region" description="Helical" evidence="9">
    <location>
        <begin position="44"/>
        <end position="62"/>
    </location>
</feature>
<feature type="transmembrane region" description="Helical" evidence="9">
    <location>
        <begin position="74"/>
        <end position="99"/>
    </location>
</feature>